<feature type="region of interest" description="Disordered" evidence="12">
    <location>
        <begin position="462"/>
        <end position="500"/>
    </location>
</feature>
<evidence type="ECO:0000256" key="8">
    <source>
        <dbReference type="ARBA" id="ARBA00023049"/>
    </source>
</evidence>
<comment type="caution">
    <text evidence="13">The sequence shown here is derived from an EMBL/GenBank/DDBJ whole genome shotgun (WGS) entry which is preliminary data.</text>
</comment>
<keyword evidence="9" id="KW-0961">Cell wall biogenesis/degradation</keyword>
<evidence type="ECO:0000256" key="11">
    <source>
        <dbReference type="ARBA" id="ARBA00093666"/>
    </source>
</evidence>
<accession>A0ABW0F2D0</accession>
<dbReference type="Pfam" id="PF05951">
    <property type="entry name" value="Peptidase_M15_2"/>
    <property type="match status" value="1"/>
</dbReference>
<evidence type="ECO:0000256" key="5">
    <source>
        <dbReference type="ARBA" id="ARBA00022729"/>
    </source>
</evidence>
<keyword evidence="8" id="KW-0482">Metalloprotease</keyword>
<evidence type="ECO:0000256" key="4">
    <source>
        <dbReference type="ARBA" id="ARBA00022723"/>
    </source>
</evidence>
<comment type="pathway">
    <text evidence="2">Cell wall biogenesis; cell wall polysaccharide biosynthesis.</text>
</comment>
<evidence type="ECO:0000256" key="9">
    <source>
        <dbReference type="ARBA" id="ARBA00023316"/>
    </source>
</evidence>
<evidence type="ECO:0000256" key="1">
    <source>
        <dbReference type="ARBA" id="ARBA00001947"/>
    </source>
</evidence>
<keyword evidence="3" id="KW-0645">Protease</keyword>
<feature type="compositionally biased region" description="Pro residues" evidence="12">
    <location>
        <begin position="324"/>
        <end position="333"/>
    </location>
</feature>
<dbReference type="EMBL" id="JBHSLI010000004">
    <property type="protein sequence ID" value="MFC5293574.1"/>
    <property type="molecule type" value="Genomic_DNA"/>
</dbReference>
<dbReference type="InterPro" id="IPR010275">
    <property type="entry name" value="MepK"/>
</dbReference>
<evidence type="ECO:0000313" key="13">
    <source>
        <dbReference type="EMBL" id="MFC5293574.1"/>
    </source>
</evidence>
<evidence type="ECO:0000256" key="7">
    <source>
        <dbReference type="ARBA" id="ARBA00022833"/>
    </source>
</evidence>
<evidence type="ECO:0000313" key="14">
    <source>
        <dbReference type="Proteomes" id="UP001595976"/>
    </source>
</evidence>
<protein>
    <recommendedName>
        <fullName evidence="11">Murein endopeptidase K</fullName>
    </recommendedName>
</protein>
<keyword evidence="14" id="KW-1185">Reference proteome</keyword>
<comment type="cofactor">
    <cofactor evidence="1">
        <name>Zn(2+)</name>
        <dbReference type="ChEBI" id="CHEBI:29105"/>
    </cofactor>
</comment>
<keyword evidence="6" id="KW-0378">Hydrolase</keyword>
<dbReference type="InterPro" id="IPR009045">
    <property type="entry name" value="Zn_M74/Hedgehog-like"/>
</dbReference>
<reference evidence="14" key="1">
    <citation type="journal article" date="2019" name="Int. J. Syst. Evol. Microbiol.">
        <title>The Global Catalogue of Microorganisms (GCM) 10K type strain sequencing project: providing services to taxonomists for standard genome sequencing and annotation.</title>
        <authorList>
            <consortium name="The Broad Institute Genomics Platform"/>
            <consortium name="The Broad Institute Genome Sequencing Center for Infectious Disease"/>
            <person name="Wu L."/>
            <person name="Ma J."/>
        </authorList>
    </citation>
    <scope>NUCLEOTIDE SEQUENCE [LARGE SCALE GENOMIC DNA]</scope>
    <source>
        <strain evidence="14">CGMCC 1.15643</strain>
    </source>
</reference>
<dbReference type="Proteomes" id="UP001595976">
    <property type="component" value="Unassembled WGS sequence"/>
</dbReference>
<evidence type="ECO:0000256" key="2">
    <source>
        <dbReference type="ARBA" id="ARBA00004776"/>
    </source>
</evidence>
<dbReference type="Gene3D" id="3.30.1380.10">
    <property type="match status" value="1"/>
</dbReference>
<organism evidence="13 14">
    <name type="scientific">Bosea minatitlanensis</name>
    <dbReference type="NCBI Taxonomy" id="128782"/>
    <lineage>
        <taxon>Bacteria</taxon>
        <taxon>Pseudomonadati</taxon>
        <taxon>Pseudomonadota</taxon>
        <taxon>Alphaproteobacteria</taxon>
        <taxon>Hyphomicrobiales</taxon>
        <taxon>Boseaceae</taxon>
        <taxon>Bosea</taxon>
    </lineage>
</organism>
<evidence type="ECO:0000256" key="3">
    <source>
        <dbReference type="ARBA" id="ARBA00022670"/>
    </source>
</evidence>
<dbReference type="RefSeq" id="WP_260348182.1">
    <property type="nucleotide sequence ID" value="NZ_JAOAOS010000004.1"/>
</dbReference>
<feature type="region of interest" description="Disordered" evidence="12">
    <location>
        <begin position="318"/>
        <end position="350"/>
    </location>
</feature>
<keyword evidence="7" id="KW-0862">Zinc</keyword>
<proteinExistence type="inferred from homology"/>
<keyword evidence="4" id="KW-0479">Metal-binding</keyword>
<evidence type="ECO:0000256" key="10">
    <source>
        <dbReference type="ARBA" id="ARBA00093448"/>
    </source>
</evidence>
<evidence type="ECO:0000256" key="6">
    <source>
        <dbReference type="ARBA" id="ARBA00022801"/>
    </source>
</evidence>
<name>A0ABW0F2D0_9HYPH</name>
<sequence length="577" mass="60312">MRLGSRPARHRVATLGLAVIASLLGIRGTQNAVANGETRTITIMHMHTKEETTVTFKQDGRYVPAALEKLNWALRDWRTDEPIRMDPRLFDVVWAVQRQLGSEQPFHVVSAYRSPNTNAMLRRRSRAVAKHSQHMLGKAMDFYLPDVPTARIREVGMRLQRGGVGFYPNAHTPFVHLDVGSVRSWPRMTRDQLVRLFPDQKTVHIPADGRPLAGYELAKAEILSGGGAVAGYAVADADEGAVQASGGKSLWASLFGGDDEEADARPVRGGRGGARQQPAVMAYANSGYGDSNSADGGRFAVALAPNPAVQAIARERSERLAPQPATPPPPAPAPVAAAAPAPPDNRPQLIDAPLPLARPRGLSAPAEEGPVQLASLPGPAGPLAFAQAEAGANRLVLASLPPRRPDAMAAPDDTLVAGTPVPAPLPPIRPTALADAALAALRPTADGGPAAQPGPGMLVTASLPPARPREGGVSYATATQRSLPLASEPEQPDQPAGMDRSGLDALFATVARPVRASGKPVTVATARTRAAAPSAAPIAGPSPAAALGFSHADPVDARPGRFSGPAVRPLPTNYVQN</sequence>
<dbReference type="SUPFAM" id="SSF55166">
    <property type="entry name" value="Hedgehog/DD-peptidase"/>
    <property type="match status" value="1"/>
</dbReference>
<dbReference type="PANTHER" id="PTHR37425:SF1">
    <property type="entry name" value="OUTER MEMBRANE PROTEIN"/>
    <property type="match status" value="1"/>
</dbReference>
<keyword evidence="5" id="KW-0732">Signal</keyword>
<dbReference type="PANTHER" id="PTHR37425">
    <property type="match status" value="1"/>
</dbReference>
<gene>
    <name evidence="13" type="ORF">ACFPK2_11295</name>
</gene>
<comment type="similarity">
    <text evidence="10">Belongs to the peptidase M15 family.</text>
</comment>
<evidence type="ECO:0000256" key="12">
    <source>
        <dbReference type="SAM" id="MobiDB-lite"/>
    </source>
</evidence>
<dbReference type="CDD" id="cd14844">
    <property type="entry name" value="Zn-DD-carboxypeptidase_like"/>
    <property type="match status" value="1"/>
</dbReference>
<feature type="region of interest" description="Disordered" evidence="12">
    <location>
        <begin position="550"/>
        <end position="577"/>
    </location>
</feature>